<dbReference type="RefSeq" id="WP_010767322.1">
    <property type="nucleotide sequence ID" value="NZ_ASWE01000004.1"/>
</dbReference>
<dbReference type="Proteomes" id="UP000013785">
    <property type="component" value="Unassembled WGS sequence"/>
</dbReference>
<evidence type="ECO:0000259" key="3">
    <source>
        <dbReference type="Pfam" id="PF00728"/>
    </source>
</evidence>
<dbReference type="HOGENOM" id="CLU_028877_0_0_9"/>
<dbReference type="CDD" id="cd06565">
    <property type="entry name" value="GH20_GcnA-like"/>
    <property type="match status" value="1"/>
</dbReference>
<feature type="domain" description="Glycoside Hydrolase 20C C-terminal" evidence="4">
    <location>
        <begin position="419"/>
        <end position="605"/>
    </location>
</feature>
<accession>R3WIH7</accession>
<proteinExistence type="inferred from homology"/>
<organism evidence="5 6">
    <name type="scientific">Enterococcus phoeniculicola ATCC BAA-412</name>
    <dbReference type="NCBI Taxonomy" id="1158610"/>
    <lineage>
        <taxon>Bacteria</taxon>
        <taxon>Bacillati</taxon>
        <taxon>Bacillota</taxon>
        <taxon>Bacilli</taxon>
        <taxon>Lactobacillales</taxon>
        <taxon>Enterococcaceae</taxon>
        <taxon>Enterococcus</taxon>
    </lineage>
</organism>
<dbReference type="PANTHER" id="PTHR21040">
    <property type="entry name" value="BCDNA.GH04120"/>
    <property type="match status" value="1"/>
</dbReference>
<sequence length="623" mass="71789">MKTLFFYGDIQPVQEGLILLQKKLSFTIESSGESIKLIQQEGNLHVIRREKKIQILYSEPAHLFRMLTRLLNDWENLSDYEEVPHFKKIGPMLDLSRNAVYSIDKIKQILLTCSTLGLNQLLLYMEDTYQIPEYPYFGYLRGAYSYQELKEIDDFGYNLGIEVIPAIQVLGHLKNPLKWNFSQEIRDTEEILLVNEEKTYQFLEKAIKAATKPFRSSHIHIGMDEAQQLGLGKSLEAHGFQNRFKLMNDHLTRVIEITNKLNLKPEMWSDMFFRLGSKTGDYYDEHSIITAEVISAMPDVSMVYWDYYHHEKAQYLQLLKKHQTLKKPIHFAGGIWIWNGIAPNYGKTIATTNAGLSACKEANIQSVYATLWGDDGAETPFDTALLGLQLFAEHQFNCSVSMDLLKKQFSLYQNESMESFLLLDQFDQTPGVSENNPHASAVSKLIFYQDPLIGLYDQTISPFHLHRHYEQLAKKLAHCTVTKNTTDLFTFYYSLAKLLAKKAVFGPRLREAYQTDSKELLPLLEKEAVCLIELTDHLHSIHKKIWFTSNKPFGWEILDIRYGGLISRLKTTTWRLNQWKAGEPIPELAETILPFDGPYKMPEGIIGRNLYQGIVSPSKLSDV</sequence>
<dbReference type="PATRIC" id="fig|1158610.3.peg.625"/>
<evidence type="ECO:0000313" key="6">
    <source>
        <dbReference type="Proteomes" id="UP000013785"/>
    </source>
</evidence>
<dbReference type="Pfam" id="PF18088">
    <property type="entry name" value="Glyco_H_20C_C"/>
    <property type="match status" value="1"/>
</dbReference>
<evidence type="ECO:0000256" key="1">
    <source>
        <dbReference type="ARBA" id="ARBA00006285"/>
    </source>
</evidence>
<dbReference type="STRING" id="154621.RV11_GL000450"/>
<name>R3WIH7_9ENTE</name>
<dbReference type="OrthoDB" id="383771at2"/>
<dbReference type="Gene3D" id="1.20.120.670">
    <property type="entry name" value="N-acetyl-b-d-glucoasminidase"/>
    <property type="match status" value="1"/>
</dbReference>
<dbReference type="GO" id="GO:0005975">
    <property type="term" value="P:carbohydrate metabolic process"/>
    <property type="evidence" value="ECO:0007669"/>
    <property type="project" value="InterPro"/>
</dbReference>
<dbReference type="InterPro" id="IPR038901">
    <property type="entry name" value="HEXDC-like"/>
</dbReference>
<comment type="caution">
    <text evidence="5">The sequence shown here is derived from an EMBL/GenBank/DDBJ whole genome shotgun (WGS) entry which is preliminary data.</text>
</comment>
<dbReference type="AlphaFoldDB" id="R3WIH7"/>
<reference evidence="5 6" key="1">
    <citation type="submission" date="2013-02" db="EMBL/GenBank/DDBJ databases">
        <title>The Genome Sequence of Enterococcus phoeniculicola BAA-412.</title>
        <authorList>
            <consortium name="The Broad Institute Genome Sequencing Platform"/>
            <consortium name="The Broad Institute Genome Sequencing Center for Infectious Disease"/>
            <person name="Earl A.M."/>
            <person name="Gilmore M.S."/>
            <person name="Lebreton F."/>
            <person name="Walker B."/>
            <person name="Young S.K."/>
            <person name="Zeng Q."/>
            <person name="Gargeya S."/>
            <person name="Fitzgerald M."/>
            <person name="Haas B."/>
            <person name="Abouelleil A."/>
            <person name="Alvarado L."/>
            <person name="Arachchi H.M."/>
            <person name="Berlin A.M."/>
            <person name="Chapman S.B."/>
            <person name="Dewar J."/>
            <person name="Goldberg J."/>
            <person name="Griggs A."/>
            <person name="Gujja S."/>
            <person name="Hansen M."/>
            <person name="Howarth C."/>
            <person name="Imamovic A."/>
            <person name="Larimer J."/>
            <person name="McCowan C."/>
            <person name="Murphy C."/>
            <person name="Neiman D."/>
            <person name="Pearson M."/>
            <person name="Priest M."/>
            <person name="Roberts A."/>
            <person name="Saif S."/>
            <person name="Shea T."/>
            <person name="Sisk P."/>
            <person name="Sykes S."/>
            <person name="Wortman J."/>
            <person name="Nusbaum C."/>
            <person name="Birren B."/>
        </authorList>
    </citation>
    <scope>NUCLEOTIDE SEQUENCE [LARGE SCALE GENOMIC DNA]</scope>
    <source>
        <strain evidence="5 6">ATCC BAA-412</strain>
    </source>
</reference>
<evidence type="ECO:0000259" key="4">
    <source>
        <dbReference type="Pfam" id="PF18088"/>
    </source>
</evidence>
<protein>
    <submittedName>
        <fullName evidence="5">Uncharacterized protein</fullName>
    </submittedName>
</protein>
<dbReference type="EMBL" id="AJAT01000008">
    <property type="protein sequence ID" value="EOL47646.1"/>
    <property type="molecule type" value="Genomic_DNA"/>
</dbReference>
<dbReference type="eggNOG" id="COG3525">
    <property type="taxonomic scope" value="Bacteria"/>
</dbReference>
<keyword evidence="2" id="KW-0378">Hydrolase</keyword>
<dbReference type="InterPro" id="IPR017853">
    <property type="entry name" value="GH"/>
</dbReference>
<evidence type="ECO:0000313" key="5">
    <source>
        <dbReference type="EMBL" id="EOL47646.1"/>
    </source>
</evidence>
<dbReference type="InterPro" id="IPR041063">
    <property type="entry name" value="Glyco_H_20C_C"/>
</dbReference>
<feature type="domain" description="Glycoside hydrolase family 20 catalytic" evidence="3">
    <location>
        <begin position="90"/>
        <end position="276"/>
    </location>
</feature>
<dbReference type="GO" id="GO:0004563">
    <property type="term" value="F:beta-N-acetylhexosaminidase activity"/>
    <property type="evidence" value="ECO:0007669"/>
    <property type="project" value="UniProtKB-ARBA"/>
</dbReference>
<dbReference type="Pfam" id="PF00728">
    <property type="entry name" value="Glyco_hydro_20"/>
    <property type="match status" value="1"/>
</dbReference>
<comment type="similarity">
    <text evidence="1">Belongs to the glycosyl hydrolase 20 family.</text>
</comment>
<keyword evidence="6" id="KW-1185">Reference proteome</keyword>
<dbReference type="SUPFAM" id="SSF51445">
    <property type="entry name" value="(Trans)glycosidases"/>
    <property type="match status" value="1"/>
</dbReference>
<dbReference type="InterPro" id="IPR015883">
    <property type="entry name" value="Glyco_hydro_20_cat"/>
</dbReference>
<dbReference type="PANTHER" id="PTHR21040:SF8">
    <property type="entry name" value="BCDNA.GH04120"/>
    <property type="match status" value="1"/>
</dbReference>
<dbReference type="Gene3D" id="3.20.20.80">
    <property type="entry name" value="Glycosidases"/>
    <property type="match status" value="1"/>
</dbReference>
<gene>
    <name evidence="5" type="ORF">UC3_00649</name>
</gene>
<evidence type="ECO:0000256" key="2">
    <source>
        <dbReference type="ARBA" id="ARBA00022801"/>
    </source>
</evidence>